<dbReference type="Proteomes" id="UP000008237">
    <property type="component" value="Unassembled WGS sequence"/>
</dbReference>
<proteinExistence type="predicted"/>
<feature type="region of interest" description="Disordered" evidence="1">
    <location>
        <begin position="81"/>
        <end position="102"/>
    </location>
</feature>
<dbReference type="InParanoid" id="E2BMT0"/>
<accession>E2BMT0</accession>
<protein>
    <submittedName>
        <fullName evidence="2">Uncharacterized protein</fullName>
    </submittedName>
</protein>
<evidence type="ECO:0000313" key="3">
    <source>
        <dbReference type="Proteomes" id="UP000008237"/>
    </source>
</evidence>
<dbReference type="EMBL" id="GL449338">
    <property type="protein sequence ID" value="EFN82997.1"/>
    <property type="molecule type" value="Genomic_DNA"/>
</dbReference>
<keyword evidence="3" id="KW-1185">Reference proteome</keyword>
<evidence type="ECO:0000313" key="2">
    <source>
        <dbReference type="EMBL" id="EFN82997.1"/>
    </source>
</evidence>
<sequence length="135" mass="16194">MASPDYVMTMVSNELISNGEYCCDERRYPWPSRQYITMYTRFVRNSDTRNVLLSRSEIDKEEYELPLRTVEVFIRTNVNNKNDLGDYAENEESSSSSESDDDHFVRKEYRVMYDLSRLFYSIFHYQPSDRETCQL</sequence>
<name>E2BMT0_HARSA</name>
<evidence type="ECO:0000256" key="1">
    <source>
        <dbReference type="SAM" id="MobiDB-lite"/>
    </source>
</evidence>
<organism evidence="3">
    <name type="scientific">Harpegnathos saltator</name>
    <name type="common">Jerdon's jumping ant</name>
    <dbReference type="NCBI Taxonomy" id="610380"/>
    <lineage>
        <taxon>Eukaryota</taxon>
        <taxon>Metazoa</taxon>
        <taxon>Ecdysozoa</taxon>
        <taxon>Arthropoda</taxon>
        <taxon>Hexapoda</taxon>
        <taxon>Insecta</taxon>
        <taxon>Pterygota</taxon>
        <taxon>Neoptera</taxon>
        <taxon>Endopterygota</taxon>
        <taxon>Hymenoptera</taxon>
        <taxon>Apocrita</taxon>
        <taxon>Aculeata</taxon>
        <taxon>Formicoidea</taxon>
        <taxon>Formicidae</taxon>
        <taxon>Ponerinae</taxon>
        <taxon>Ponerini</taxon>
        <taxon>Harpegnathos</taxon>
    </lineage>
</organism>
<gene>
    <name evidence="2" type="ORF">EAI_05282</name>
</gene>
<dbReference type="AlphaFoldDB" id="E2BMT0"/>
<reference evidence="2 3" key="1">
    <citation type="journal article" date="2010" name="Science">
        <title>Genomic comparison of the ants Camponotus floridanus and Harpegnathos saltator.</title>
        <authorList>
            <person name="Bonasio R."/>
            <person name="Zhang G."/>
            <person name="Ye C."/>
            <person name="Mutti N.S."/>
            <person name="Fang X."/>
            <person name="Qin N."/>
            <person name="Donahue G."/>
            <person name="Yang P."/>
            <person name="Li Q."/>
            <person name="Li C."/>
            <person name="Zhang P."/>
            <person name="Huang Z."/>
            <person name="Berger S.L."/>
            <person name="Reinberg D."/>
            <person name="Wang J."/>
            <person name="Liebig J."/>
        </authorList>
    </citation>
    <scope>NUCLEOTIDE SEQUENCE [LARGE SCALE GENOMIC DNA]</scope>
    <source>
        <strain evidence="2 3">R22 G/1</strain>
    </source>
</reference>